<dbReference type="GO" id="GO:0000288">
    <property type="term" value="P:nuclear-transcribed mRNA catabolic process, deadenylation-dependent decay"/>
    <property type="evidence" value="ECO:0007669"/>
    <property type="project" value="TreeGrafter"/>
</dbReference>
<reference evidence="5" key="1">
    <citation type="submission" date="2017-02" db="UniProtKB">
        <authorList>
            <consortium name="WormBaseParasite"/>
        </authorList>
    </citation>
    <scope>IDENTIFICATION</scope>
</reference>
<dbReference type="WBParaSite" id="DME_0000605701-mRNA-1">
    <property type="protein sequence ID" value="DME_0000605701-mRNA-1"/>
    <property type="gene ID" value="DME_0000605701"/>
</dbReference>
<dbReference type="InterPro" id="IPR036691">
    <property type="entry name" value="Endo/exonu/phosph_ase_sf"/>
</dbReference>
<accession>A0A0N4UF61</accession>
<evidence type="ECO:0000313" key="4">
    <source>
        <dbReference type="Proteomes" id="UP000274756"/>
    </source>
</evidence>
<dbReference type="GO" id="GO:0005739">
    <property type="term" value="C:mitochondrion"/>
    <property type="evidence" value="ECO:0007669"/>
    <property type="project" value="TreeGrafter"/>
</dbReference>
<reference evidence="2 4" key="2">
    <citation type="submission" date="2018-11" db="EMBL/GenBank/DDBJ databases">
        <authorList>
            <consortium name="Pathogen Informatics"/>
        </authorList>
    </citation>
    <scope>NUCLEOTIDE SEQUENCE [LARGE SCALE GENOMIC DNA]</scope>
</reference>
<sequence length="560" mass="64598">MDHPVLIGLRRPLLQLFARTVPRIHKKILSAVDDQHSLEDIPIQIHLHGIDPLNQFLTNKDVFFNENIPSIEIGGVCYEFIRNPPDCNEIDIDLLPIVDCPVIAKYNLRPGSPTSVNPRFFWYVSEEGVPLALPEKTTGLESCAYSLDRWNFRYAGPIFYPKSEDIGKQLCVVVDLGPKTIIRCVLSKDLIKDRPSEPLIFEERQAQHCAESASNGCLRVMSYNVLADLYLDLNLPQQDLFFSYCPVQFQSFPYRYPLLLKELPGYKADLIFLQEVDDRLRSRYLPVFMREYGYEFCFKRKGLLVTEGMVTLYKTNNFSLIDSHDIWLTNLLNAEDYPENQDIIDLLDKNEEIKVGVMQKPAIIQLMALRCLWDSSSETILLTANTHLYFNPLHVNIKVLQALLCARYILRIVRKYRKEEPEAKIHYIFAGDFNAVKNEGVYELLCDGYLSKEHQCWLSKGLSLLDDISVDRIEYSGDSKRKKYFFNLTGDVSTNYTRHQINNIERGFDGCLDYIWGSQNIQVENIIPMPSEDLVRKYIALPSKICPSDHLPVVCDIILT</sequence>
<dbReference type="GO" id="GO:0000175">
    <property type="term" value="F:3'-5'-RNA exonuclease activity"/>
    <property type="evidence" value="ECO:0007669"/>
    <property type="project" value="TreeGrafter"/>
</dbReference>
<dbReference type="Proteomes" id="UP000038040">
    <property type="component" value="Unplaced"/>
</dbReference>
<dbReference type="Proteomes" id="UP000274756">
    <property type="component" value="Unassembled WGS sequence"/>
</dbReference>
<dbReference type="STRING" id="318479.A0A0N4UF61"/>
<name>A0A0N4UF61_DRAME</name>
<dbReference type="EMBL" id="UYYG01000011">
    <property type="protein sequence ID" value="VDN51023.1"/>
    <property type="molecule type" value="Genomic_DNA"/>
</dbReference>
<organism evidence="3 5">
    <name type="scientific">Dracunculus medinensis</name>
    <name type="common">Guinea worm</name>
    <dbReference type="NCBI Taxonomy" id="318479"/>
    <lineage>
        <taxon>Eukaryota</taxon>
        <taxon>Metazoa</taxon>
        <taxon>Ecdysozoa</taxon>
        <taxon>Nematoda</taxon>
        <taxon>Chromadorea</taxon>
        <taxon>Rhabditida</taxon>
        <taxon>Spirurina</taxon>
        <taxon>Dracunculoidea</taxon>
        <taxon>Dracunculidae</taxon>
        <taxon>Dracunculus</taxon>
    </lineage>
</organism>
<dbReference type="PANTHER" id="PTHR12121:SF37">
    <property type="entry name" value="2',5'-PHOSPHODIESTERASE 12"/>
    <property type="match status" value="1"/>
</dbReference>
<evidence type="ECO:0000313" key="2">
    <source>
        <dbReference type="EMBL" id="VDN51023.1"/>
    </source>
</evidence>
<dbReference type="InterPro" id="IPR050410">
    <property type="entry name" value="CCR4/nocturin_mRNA_transcr"/>
</dbReference>
<protein>
    <submittedName>
        <fullName evidence="5">Endo/exonuclease/phosphatase domain-containing protein</fullName>
    </submittedName>
</protein>
<dbReference type="PANTHER" id="PTHR12121">
    <property type="entry name" value="CARBON CATABOLITE REPRESSOR PROTEIN 4"/>
    <property type="match status" value="1"/>
</dbReference>
<dbReference type="Pfam" id="PF03372">
    <property type="entry name" value="Exo_endo_phos"/>
    <property type="match status" value="1"/>
</dbReference>
<dbReference type="OrthoDB" id="412787at2759"/>
<gene>
    <name evidence="2" type="ORF">DME_LOCUS996</name>
</gene>
<keyword evidence="4" id="KW-1185">Reference proteome</keyword>
<proteinExistence type="predicted"/>
<dbReference type="InterPro" id="IPR005135">
    <property type="entry name" value="Endo/exonuclease/phosphatase"/>
</dbReference>
<feature type="domain" description="Endonuclease/exonuclease/phosphatase" evidence="1">
    <location>
        <begin position="221"/>
        <end position="550"/>
    </location>
</feature>
<evidence type="ECO:0000313" key="5">
    <source>
        <dbReference type="WBParaSite" id="DME_0000605701-mRNA-1"/>
    </source>
</evidence>
<evidence type="ECO:0000259" key="1">
    <source>
        <dbReference type="Pfam" id="PF03372"/>
    </source>
</evidence>
<dbReference type="Gene3D" id="3.60.10.10">
    <property type="entry name" value="Endonuclease/exonuclease/phosphatase"/>
    <property type="match status" value="1"/>
</dbReference>
<dbReference type="SUPFAM" id="SSF56219">
    <property type="entry name" value="DNase I-like"/>
    <property type="match status" value="1"/>
</dbReference>
<evidence type="ECO:0000313" key="3">
    <source>
        <dbReference type="Proteomes" id="UP000038040"/>
    </source>
</evidence>
<dbReference type="AlphaFoldDB" id="A0A0N4UF61"/>